<dbReference type="PROSITE" id="PS51257">
    <property type="entry name" value="PROKAR_LIPOPROTEIN"/>
    <property type="match status" value="1"/>
</dbReference>
<dbReference type="Proteomes" id="UP000029859">
    <property type="component" value="Unassembled WGS sequence"/>
</dbReference>
<comment type="caution">
    <text evidence="1">The sequence shown here is derived from an EMBL/GenBank/DDBJ whole genome shotgun (WGS) entry which is preliminary data.</text>
</comment>
<keyword evidence="2" id="KW-1185">Reference proteome</keyword>
<proteinExistence type="predicted"/>
<accession>A0A099SZY8</accession>
<gene>
    <name evidence="1" type="ORF">LI82_12225</name>
</gene>
<evidence type="ECO:0000313" key="2">
    <source>
        <dbReference type="Proteomes" id="UP000029859"/>
    </source>
</evidence>
<organism evidence="1 2">
    <name type="scientific">Methanococcoides methylutens</name>
    <dbReference type="NCBI Taxonomy" id="2226"/>
    <lineage>
        <taxon>Archaea</taxon>
        <taxon>Methanobacteriati</taxon>
        <taxon>Methanobacteriota</taxon>
        <taxon>Stenosarchaea group</taxon>
        <taxon>Methanomicrobia</taxon>
        <taxon>Methanosarcinales</taxon>
        <taxon>Methanosarcinaceae</taxon>
        <taxon>Methanococcoides</taxon>
    </lineage>
</organism>
<reference evidence="1 2" key="1">
    <citation type="submission" date="2014-09" db="EMBL/GenBank/DDBJ databases">
        <title>Draft genome sequence of an obligately methylotrophic methanogen, Methanococcoides methylutens, isolated from marine sediment.</title>
        <authorList>
            <person name="Guan Y."/>
            <person name="Ngugi D.K."/>
            <person name="Blom J."/>
            <person name="Ali S."/>
            <person name="Ferry J.G."/>
            <person name="Stingl U."/>
        </authorList>
    </citation>
    <scope>NUCLEOTIDE SEQUENCE [LARGE SCALE GENOMIC DNA]</scope>
    <source>
        <strain evidence="1 2">DSM 2657</strain>
    </source>
</reference>
<name>A0A099SZY8_METMT</name>
<dbReference type="AlphaFoldDB" id="A0A099SZY8"/>
<evidence type="ECO:0000313" key="1">
    <source>
        <dbReference type="EMBL" id="KGK98457.1"/>
    </source>
</evidence>
<dbReference type="OrthoDB" id="148010at2157"/>
<dbReference type="EMBL" id="JRHO01000014">
    <property type="protein sequence ID" value="KGK98457.1"/>
    <property type="molecule type" value="Genomic_DNA"/>
</dbReference>
<dbReference type="RefSeq" id="WP_048195955.1">
    <property type="nucleotide sequence ID" value="NZ_CAAGSM010000004.1"/>
</dbReference>
<protein>
    <submittedName>
        <fullName evidence="1">Uncharacterized protein</fullName>
    </submittedName>
</protein>
<sequence>MKMKVLMISLIALLLVAMSGCTEPAEPEDPVTTANLSVDGVVLENIPEGFEYLGARSLEVEDLKSDYADVSGIVQASEGIYQLDSVDYFITAIELESNDAAEQFTTTYKAGFPDLIVERFVEESFNDHNATLITKYITSNGEQVPRYHYVWTNENFVYLVKGNTDDNTKVLGLAEATGF</sequence>